<feature type="domain" description="Transglutaminase-like" evidence="1">
    <location>
        <begin position="105"/>
        <end position="169"/>
    </location>
</feature>
<dbReference type="EMBL" id="REFJ01000004">
    <property type="protein sequence ID" value="RMA79420.1"/>
    <property type="molecule type" value="Genomic_DNA"/>
</dbReference>
<dbReference type="Pfam" id="PF01841">
    <property type="entry name" value="Transglut_core"/>
    <property type="match status" value="1"/>
</dbReference>
<dbReference type="SUPFAM" id="SSF48452">
    <property type="entry name" value="TPR-like"/>
    <property type="match status" value="1"/>
</dbReference>
<organism evidence="2 3">
    <name type="scientific">Umboniibacter marinipuniceus</name>
    <dbReference type="NCBI Taxonomy" id="569599"/>
    <lineage>
        <taxon>Bacteria</taxon>
        <taxon>Pseudomonadati</taxon>
        <taxon>Pseudomonadota</taxon>
        <taxon>Gammaproteobacteria</taxon>
        <taxon>Cellvibrionales</taxon>
        <taxon>Cellvibrionaceae</taxon>
        <taxon>Umboniibacter</taxon>
    </lineage>
</organism>
<dbReference type="OrthoDB" id="5801251at2"/>
<dbReference type="InterPro" id="IPR011990">
    <property type="entry name" value="TPR-like_helical_dom_sf"/>
</dbReference>
<dbReference type="InterPro" id="IPR019734">
    <property type="entry name" value="TPR_rpt"/>
</dbReference>
<dbReference type="RefSeq" id="WP_121877176.1">
    <property type="nucleotide sequence ID" value="NZ_REFJ01000004.1"/>
</dbReference>
<evidence type="ECO:0000313" key="2">
    <source>
        <dbReference type="EMBL" id="RMA79420.1"/>
    </source>
</evidence>
<comment type="caution">
    <text evidence="2">The sequence shown here is derived from an EMBL/GenBank/DDBJ whole genome shotgun (WGS) entry which is preliminary data.</text>
</comment>
<gene>
    <name evidence="2" type="ORF">DFR27_1861</name>
</gene>
<sequence>MEYFRSLALLTATHLLLIGCAHQSSLTGLPAPVSSELIMQGPSTEVMKPVDVGFMADSPSLTGFAEQLLAANNHQLFSPLRLSSSGDNIATTTQVSRIYDTTVVGTPRQRKARIDDIINSFYRNDNYQFQYQADGNFSAAEAFERQAGNCVAFSALMVKLARSQGLEASFQIVETLPGWDQIDAETVMYIRHINTNIGISAYESINVDINSPRDAVTVRSRLISDQEAEAEFLNNLAIDALASDDFSLAHQLLYQSLSLNDQSGGSWSNLGTLYRRMGYDDWAEQAFLKGATALYNVETAQSNLERFYRQRQQLAYADILADALQEYRESNPITHQRRAREQMIAGDFDAAIDHLEVALAIAPNLHSTLYMLAISHEFSGDNELADSYQQAANDISEQRDSLRFEAKRQALLSIHSD</sequence>
<accession>A0A3M0A3M3</accession>
<dbReference type="SMART" id="SM00028">
    <property type="entry name" value="TPR"/>
    <property type="match status" value="3"/>
</dbReference>
<dbReference type="Gene3D" id="3.10.620.30">
    <property type="match status" value="1"/>
</dbReference>
<keyword evidence="3" id="KW-1185">Reference proteome</keyword>
<dbReference type="Proteomes" id="UP000267187">
    <property type="component" value="Unassembled WGS sequence"/>
</dbReference>
<proteinExistence type="predicted"/>
<name>A0A3M0A3M3_9GAMM</name>
<dbReference type="InterPro" id="IPR002931">
    <property type="entry name" value="Transglutaminase-like"/>
</dbReference>
<dbReference type="Gene3D" id="1.25.40.10">
    <property type="entry name" value="Tetratricopeptide repeat domain"/>
    <property type="match status" value="2"/>
</dbReference>
<dbReference type="AlphaFoldDB" id="A0A3M0A3M3"/>
<protein>
    <submittedName>
        <fullName evidence="2">Transglutaminase superfamily protein</fullName>
    </submittedName>
</protein>
<dbReference type="PROSITE" id="PS51257">
    <property type="entry name" value="PROKAR_LIPOPROTEIN"/>
    <property type="match status" value="1"/>
</dbReference>
<reference evidence="2 3" key="1">
    <citation type="submission" date="2018-10" db="EMBL/GenBank/DDBJ databases">
        <title>Genomic Encyclopedia of Type Strains, Phase IV (KMG-IV): sequencing the most valuable type-strain genomes for metagenomic binning, comparative biology and taxonomic classification.</title>
        <authorList>
            <person name="Goeker M."/>
        </authorList>
    </citation>
    <scope>NUCLEOTIDE SEQUENCE [LARGE SCALE GENOMIC DNA]</scope>
    <source>
        <strain evidence="2 3">DSM 25080</strain>
    </source>
</reference>
<evidence type="ECO:0000313" key="3">
    <source>
        <dbReference type="Proteomes" id="UP000267187"/>
    </source>
</evidence>
<evidence type="ECO:0000259" key="1">
    <source>
        <dbReference type="Pfam" id="PF01841"/>
    </source>
</evidence>
<dbReference type="InterPro" id="IPR038765">
    <property type="entry name" value="Papain-like_cys_pep_sf"/>
</dbReference>
<dbReference type="SUPFAM" id="SSF54001">
    <property type="entry name" value="Cysteine proteinases"/>
    <property type="match status" value="1"/>
</dbReference>